<dbReference type="SUPFAM" id="SSF50037">
    <property type="entry name" value="C-terminal domain of transcriptional repressors"/>
    <property type="match status" value="1"/>
</dbReference>
<dbReference type="GeneID" id="58264340"/>
<dbReference type="InterPro" id="IPR004408">
    <property type="entry name" value="Biotin_CoA_COase_ligase"/>
</dbReference>
<dbReference type="InterPro" id="IPR036388">
    <property type="entry name" value="WH-like_DNA-bd_sf"/>
</dbReference>
<dbReference type="InterPro" id="IPR008988">
    <property type="entry name" value="Transcriptional_repressor_C"/>
</dbReference>
<dbReference type="GO" id="GO:0004077">
    <property type="term" value="F:biotin--[biotin carboxyl-carrier protein] ligase activity"/>
    <property type="evidence" value="ECO:0007669"/>
    <property type="project" value="UniProtKB-EC"/>
</dbReference>
<organism evidence="3 4">
    <name type="scientific">Wohlfahrtiimonas chitiniclastica</name>
    <dbReference type="NCBI Taxonomy" id="400946"/>
    <lineage>
        <taxon>Bacteria</taxon>
        <taxon>Pseudomonadati</taxon>
        <taxon>Pseudomonadota</taxon>
        <taxon>Gammaproteobacteria</taxon>
        <taxon>Cardiobacteriales</taxon>
        <taxon>Ignatzschineriaceae</taxon>
        <taxon>Wohlfahrtiimonas</taxon>
    </lineage>
</organism>
<keyword evidence="1 3" id="KW-0436">Ligase</keyword>
<dbReference type="GO" id="GO:0005737">
    <property type="term" value="C:cytoplasm"/>
    <property type="evidence" value="ECO:0007669"/>
    <property type="project" value="TreeGrafter"/>
</dbReference>
<dbReference type="InterPro" id="IPR036390">
    <property type="entry name" value="WH_DNA-bd_sf"/>
</dbReference>
<dbReference type="Gene3D" id="3.30.930.10">
    <property type="entry name" value="Bira Bifunctional Protein, Domain 2"/>
    <property type="match status" value="1"/>
</dbReference>
<dbReference type="PANTHER" id="PTHR12835:SF5">
    <property type="entry name" value="BIOTIN--PROTEIN LIGASE"/>
    <property type="match status" value="1"/>
</dbReference>
<evidence type="ECO:0000259" key="2">
    <source>
        <dbReference type="PROSITE" id="PS51733"/>
    </source>
</evidence>
<dbReference type="EC" id="6.3.4.15" evidence="3"/>
<dbReference type="SUPFAM" id="SSF46785">
    <property type="entry name" value="Winged helix' DNA-binding domain"/>
    <property type="match status" value="1"/>
</dbReference>
<dbReference type="InterPro" id="IPR013196">
    <property type="entry name" value="HTH_11"/>
</dbReference>
<dbReference type="AlphaFoldDB" id="A0AB35BX48"/>
<proteinExistence type="predicted"/>
<evidence type="ECO:0000256" key="1">
    <source>
        <dbReference type="ARBA" id="ARBA00022598"/>
    </source>
</evidence>
<sequence length="319" mass="35855">MSPLAKELFYLLQTGELHSGEALAQRFNVTRQAIWKAINELKSSHLVETIGRQGYKARFPYIPLNRDAILSRLPSGTIDDVIVLLDVGSTNEEIAKAPLNQSLVMVSEMQSQGRGRNGKVWISPLARNLYFSMRIQFKAQALANLTSFSPALGIQLVEYLQRQNVPAKIKWPNDIWVDGAKLAGILIETHARSEHDVEMIIGIGLNNLPLADDSVTQNRPTSIYEVLGHSLDRNQIIVDFIEIISKLRDDYESFNVPNIVEQWNHNSALYHQKVRLFSPLREIIGTEVGIADNGALLIQHEDDTVSHYFSGELSLRAYA</sequence>
<feature type="domain" description="BPL/LPL catalytic" evidence="2">
    <location>
        <begin position="63"/>
        <end position="252"/>
    </location>
</feature>
<dbReference type="InterPro" id="IPR004143">
    <property type="entry name" value="BPL_LPL_catalytic"/>
</dbReference>
<comment type="caution">
    <text evidence="3">The sequence shown here is derived from an EMBL/GenBank/DDBJ whole genome shotgun (WGS) entry which is preliminary data.</text>
</comment>
<dbReference type="Proteomes" id="UP000680020">
    <property type="component" value="Unassembled WGS sequence"/>
</dbReference>
<reference evidence="3" key="1">
    <citation type="submission" date="2021-03" db="EMBL/GenBank/DDBJ databases">
        <title>Identification and antibiotic profiling of Wohlfahrtiimonas chitiniclastica, an underestimated human pathogen.</title>
        <authorList>
            <person name="Kopf A."/>
            <person name="Bunk B."/>
            <person name="Coldewey S."/>
            <person name="Gunzer F."/>
            <person name="Riedel T."/>
            <person name="Schroettner P."/>
        </authorList>
    </citation>
    <scope>NUCLEOTIDE SEQUENCE</scope>
    <source>
        <strain evidence="3">DSM 100917</strain>
    </source>
</reference>
<dbReference type="CDD" id="cd16442">
    <property type="entry name" value="BPL"/>
    <property type="match status" value="1"/>
</dbReference>
<dbReference type="PANTHER" id="PTHR12835">
    <property type="entry name" value="BIOTIN PROTEIN LIGASE"/>
    <property type="match status" value="1"/>
</dbReference>
<dbReference type="Gene3D" id="2.30.30.100">
    <property type="match status" value="1"/>
</dbReference>
<evidence type="ECO:0000313" key="4">
    <source>
        <dbReference type="Proteomes" id="UP000680020"/>
    </source>
</evidence>
<dbReference type="Pfam" id="PF08279">
    <property type="entry name" value="HTH_11"/>
    <property type="match status" value="1"/>
</dbReference>
<dbReference type="PROSITE" id="PS51733">
    <property type="entry name" value="BPL_LPL_CATALYTIC"/>
    <property type="match status" value="1"/>
</dbReference>
<evidence type="ECO:0000313" key="3">
    <source>
        <dbReference type="EMBL" id="MBS7824254.1"/>
    </source>
</evidence>
<dbReference type="RefSeq" id="WP_094489053.1">
    <property type="nucleotide sequence ID" value="NZ_JAGIBT010000002.1"/>
</dbReference>
<name>A0AB35BX48_9GAMM</name>
<protein>
    <submittedName>
        <fullName evidence="3">Biotin--[acetyl-CoA-carboxylase] ligase</fullName>
        <ecNumber evidence="3">6.3.4.15</ecNumber>
    </submittedName>
</protein>
<dbReference type="Gene3D" id="1.10.10.10">
    <property type="entry name" value="Winged helix-like DNA-binding domain superfamily/Winged helix DNA-binding domain"/>
    <property type="match status" value="1"/>
</dbReference>
<accession>A0AB35BX48</accession>
<dbReference type="NCBIfam" id="TIGR00121">
    <property type="entry name" value="birA_ligase"/>
    <property type="match status" value="1"/>
</dbReference>
<dbReference type="SUPFAM" id="SSF55681">
    <property type="entry name" value="Class II aaRS and biotin synthetases"/>
    <property type="match status" value="1"/>
</dbReference>
<dbReference type="InterPro" id="IPR045864">
    <property type="entry name" value="aa-tRNA-synth_II/BPL/LPL"/>
</dbReference>
<dbReference type="EMBL" id="JAGIBU010000002">
    <property type="protein sequence ID" value="MBS7824254.1"/>
    <property type="molecule type" value="Genomic_DNA"/>
</dbReference>
<dbReference type="Pfam" id="PF03099">
    <property type="entry name" value="BPL_LplA_LipB"/>
    <property type="match status" value="1"/>
</dbReference>
<gene>
    <name evidence="3" type="ORF">J7561_03425</name>
</gene>